<dbReference type="RefSeq" id="WP_161819784.1">
    <property type="nucleotide sequence ID" value="NZ_JAACJS010000015.1"/>
</dbReference>
<comment type="caution">
    <text evidence="2">The sequence shown here is derived from an EMBL/GenBank/DDBJ whole genome shotgun (WGS) entry which is preliminary data.</text>
</comment>
<evidence type="ECO:0000313" key="3">
    <source>
        <dbReference type="Proteomes" id="UP000753802"/>
    </source>
</evidence>
<protein>
    <recommendedName>
        <fullName evidence="4">Outer membrane protein beta-barrel domain-containing protein</fullName>
    </recommendedName>
</protein>
<feature type="chain" id="PRO_5046993273" description="Outer membrane protein beta-barrel domain-containing protein" evidence="1">
    <location>
        <begin position="20"/>
        <end position="174"/>
    </location>
</feature>
<proteinExistence type="predicted"/>
<name>A0ABX0A270_9BACT</name>
<organism evidence="2 3">
    <name type="scientific">Sediminibacterium roseum</name>
    <dbReference type="NCBI Taxonomy" id="1978412"/>
    <lineage>
        <taxon>Bacteria</taxon>
        <taxon>Pseudomonadati</taxon>
        <taxon>Bacteroidota</taxon>
        <taxon>Chitinophagia</taxon>
        <taxon>Chitinophagales</taxon>
        <taxon>Chitinophagaceae</taxon>
        <taxon>Sediminibacterium</taxon>
    </lineage>
</organism>
<reference evidence="2 3" key="1">
    <citation type="submission" date="2020-01" db="EMBL/GenBank/DDBJ databases">
        <title>Genome analysis.</title>
        <authorList>
            <person name="Wu S."/>
            <person name="Wang G."/>
        </authorList>
    </citation>
    <scope>NUCLEOTIDE SEQUENCE [LARGE SCALE GENOMIC DNA]</scope>
    <source>
        <strain evidence="2 3">SYL130</strain>
    </source>
</reference>
<sequence>MKKVLMSALALCMIASTFAQNTTTEPTVTKTNSWLKAGISAGLPVGNISNFSSATLGAELSGQAMVNPHFGLGIASGYTHFFGKNGASDFGTIPLGALLRYYPTSDGFFVGSDVGYSFLTNTTGKSGGAYVKPQLGYHNYDWNVYGFYNQVFVGSGGTDLQNVGVAAVYNIRFK</sequence>
<keyword evidence="3" id="KW-1185">Reference proteome</keyword>
<gene>
    <name evidence="2" type="ORF">GWC95_16355</name>
</gene>
<feature type="signal peptide" evidence="1">
    <location>
        <begin position="1"/>
        <end position="19"/>
    </location>
</feature>
<dbReference type="Proteomes" id="UP000753802">
    <property type="component" value="Unassembled WGS sequence"/>
</dbReference>
<accession>A0ABX0A270</accession>
<evidence type="ECO:0008006" key="4">
    <source>
        <dbReference type="Google" id="ProtNLM"/>
    </source>
</evidence>
<keyword evidence="1" id="KW-0732">Signal</keyword>
<dbReference type="EMBL" id="JAACJS010000015">
    <property type="protein sequence ID" value="NCI51503.1"/>
    <property type="molecule type" value="Genomic_DNA"/>
</dbReference>
<evidence type="ECO:0000256" key="1">
    <source>
        <dbReference type="SAM" id="SignalP"/>
    </source>
</evidence>
<evidence type="ECO:0000313" key="2">
    <source>
        <dbReference type="EMBL" id="NCI51503.1"/>
    </source>
</evidence>